<dbReference type="EMBL" id="JAODUO010000675">
    <property type="protein sequence ID" value="KAK2176208.1"/>
    <property type="molecule type" value="Genomic_DNA"/>
</dbReference>
<proteinExistence type="predicted"/>
<organism evidence="1 2">
    <name type="scientific">Ridgeia piscesae</name>
    <name type="common">Tubeworm</name>
    <dbReference type="NCBI Taxonomy" id="27915"/>
    <lineage>
        <taxon>Eukaryota</taxon>
        <taxon>Metazoa</taxon>
        <taxon>Spiralia</taxon>
        <taxon>Lophotrochozoa</taxon>
        <taxon>Annelida</taxon>
        <taxon>Polychaeta</taxon>
        <taxon>Sedentaria</taxon>
        <taxon>Canalipalpata</taxon>
        <taxon>Sabellida</taxon>
        <taxon>Siboglinidae</taxon>
        <taxon>Ridgeia</taxon>
    </lineage>
</organism>
<name>A0AAD9KRA4_RIDPI</name>
<dbReference type="AlphaFoldDB" id="A0AAD9KRA4"/>
<evidence type="ECO:0000313" key="1">
    <source>
        <dbReference type="EMBL" id="KAK2176208.1"/>
    </source>
</evidence>
<comment type="caution">
    <text evidence="1">The sequence shown here is derived from an EMBL/GenBank/DDBJ whole genome shotgun (WGS) entry which is preliminary data.</text>
</comment>
<evidence type="ECO:0000313" key="2">
    <source>
        <dbReference type="Proteomes" id="UP001209878"/>
    </source>
</evidence>
<reference evidence="1" key="1">
    <citation type="journal article" date="2023" name="Mol. Biol. Evol.">
        <title>Third-Generation Sequencing Reveals the Adaptive Role of the Epigenome in Three Deep-Sea Polychaetes.</title>
        <authorList>
            <person name="Perez M."/>
            <person name="Aroh O."/>
            <person name="Sun Y."/>
            <person name="Lan Y."/>
            <person name="Juniper S.K."/>
            <person name="Young C.R."/>
            <person name="Angers B."/>
            <person name="Qian P.Y."/>
        </authorList>
    </citation>
    <scope>NUCLEOTIDE SEQUENCE</scope>
    <source>
        <strain evidence="1">R07B-5</strain>
    </source>
</reference>
<gene>
    <name evidence="1" type="ORF">NP493_675g00027</name>
</gene>
<keyword evidence="2" id="KW-1185">Reference proteome</keyword>
<sequence>MCGHVYTRVCEIKQAVADFGLCFALLVVRISGLNSHRHKRVTVYEGMATCVAVNKSLQWRHILSGTYTNALWCYYGCGNGAIQRDYQVYHRRVH</sequence>
<accession>A0AAD9KRA4</accession>
<protein>
    <submittedName>
        <fullName evidence="1">Uncharacterized protein</fullName>
    </submittedName>
</protein>
<dbReference type="Proteomes" id="UP001209878">
    <property type="component" value="Unassembled WGS sequence"/>
</dbReference>